<dbReference type="EMBL" id="UOFA01000127">
    <property type="protein sequence ID" value="VAW44706.1"/>
    <property type="molecule type" value="Genomic_DNA"/>
</dbReference>
<dbReference type="AlphaFoldDB" id="A0A3B0WJS3"/>
<reference evidence="1" key="1">
    <citation type="submission" date="2018-06" db="EMBL/GenBank/DDBJ databases">
        <authorList>
            <person name="Zhirakovskaya E."/>
        </authorList>
    </citation>
    <scope>NUCLEOTIDE SEQUENCE</scope>
</reference>
<dbReference type="Pfam" id="PF09839">
    <property type="entry name" value="DUF2066"/>
    <property type="match status" value="1"/>
</dbReference>
<name>A0A3B0WJS3_9ZZZZ</name>
<protein>
    <recommendedName>
        <fullName evidence="2">DUF2066 domain-containing protein</fullName>
    </recommendedName>
</protein>
<evidence type="ECO:0000313" key="1">
    <source>
        <dbReference type="EMBL" id="VAW44706.1"/>
    </source>
</evidence>
<evidence type="ECO:0008006" key="2">
    <source>
        <dbReference type="Google" id="ProtNLM"/>
    </source>
</evidence>
<organism evidence="1">
    <name type="scientific">hydrothermal vent metagenome</name>
    <dbReference type="NCBI Taxonomy" id="652676"/>
    <lineage>
        <taxon>unclassified sequences</taxon>
        <taxon>metagenomes</taxon>
        <taxon>ecological metagenomes</taxon>
    </lineage>
</organism>
<dbReference type="InterPro" id="IPR018642">
    <property type="entry name" value="DUF2066"/>
</dbReference>
<proteinExistence type="predicted"/>
<sequence length="340" mass="38954">MKRLFLILCSLNFSLSAATVDTNHSAALISPNELSDWQQAQQALTAILSKKSGLAESKVAGTYTVDESYKAAIVRSYHERVPNQLAGDKQWFNVIVDEEKMHQLMLSQRIPIWPERRGMVYVWMVEEHVDQPLAYAGDGSEAVYWLKKWLDVMGVPSQFYDADAEDLLTFRPQDVRYLNPDLIDYIQAENDINMTLLVFVKHSSNGYSYRFGLSESEKSAVIKSLQFLDLAVGMKSLAGNVQNIMADEQRLYAEEFNNSTIAVTINDINDANNILKLMNYLDQHVLIDEYQINQLKSKQLNIMMRIKVLPETFIKFVENEGFLRHQPLGIGRSLLFQWVQ</sequence>
<accession>A0A3B0WJS3</accession>
<gene>
    <name evidence="1" type="ORF">MNBD_GAMMA02-821</name>
</gene>